<evidence type="ECO:0000313" key="2">
    <source>
        <dbReference type="EMBL" id="KAL1398432.1"/>
    </source>
</evidence>
<dbReference type="EMBL" id="JBEHCU010005899">
    <property type="protein sequence ID" value="KAL1398432.1"/>
    <property type="molecule type" value="Genomic_DNA"/>
</dbReference>
<accession>A0ABD1DFV9</accession>
<organism evidence="2 3">
    <name type="scientific">Culex pipiens pipiens</name>
    <name type="common">Northern house mosquito</name>
    <dbReference type="NCBI Taxonomy" id="38569"/>
    <lineage>
        <taxon>Eukaryota</taxon>
        <taxon>Metazoa</taxon>
        <taxon>Ecdysozoa</taxon>
        <taxon>Arthropoda</taxon>
        <taxon>Hexapoda</taxon>
        <taxon>Insecta</taxon>
        <taxon>Pterygota</taxon>
        <taxon>Neoptera</taxon>
        <taxon>Endopterygota</taxon>
        <taxon>Diptera</taxon>
        <taxon>Nematocera</taxon>
        <taxon>Culicoidea</taxon>
        <taxon>Culicidae</taxon>
        <taxon>Culicinae</taxon>
        <taxon>Culicini</taxon>
        <taxon>Culex</taxon>
        <taxon>Culex</taxon>
    </lineage>
</organism>
<evidence type="ECO:0000313" key="3">
    <source>
        <dbReference type="Proteomes" id="UP001562425"/>
    </source>
</evidence>
<dbReference type="AlphaFoldDB" id="A0ABD1DFV9"/>
<comment type="caution">
    <text evidence="2">The sequence shown here is derived from an EMBL/GenBank/DDBJ whole genome shotgun (WGS) entry which is preliminary data.</text>
</comment>
<dbReference type="Proteomes" id="UP001562425">
    <property type="component" value="Unassembled WGS sequence"/>
</dbReference>
<gene>
    <name evidence="2" type="ORF">pipiens_008976</name>
</gene>
<proteinExistence type="predicted"/>
<evidence type="ECO:0000256" key="1">
    <source>
        <dbReference type="SAM" id="MobiDB-lite"/>
    </source>
</evidence>
<protein>
    <submittedName>
        <fullName evidence="2">Uncharacterized protein</fullName>
    </submittedName>
</protein>
<sequence>MEEAIVPANWKIINMLSKADTRLRRSGLCSIRDVAYSRFDRSTSWKKSRTPKVSMGFLSKYVDETAVYRRRSQSENDNPPSPITMEDSHGGPASVGLTILGGGSMRCLQSPRDPGLQFVAPLTSPSGSTLLAFCQLQLQVNYIRIVDSPDALAEVYKCLKYSPQSLQIDVLNTQTLRLMRDHLDDHIHVDEYIPGTKLTVSTCPNTSTVR</sequence>
<name>A0ABD1DFV9_CULPP</name>
<reference evidence="2 3" key="1">
    <citation type="submission" date="2024-05" db="EMBL/GenBank/DDBJ databases">
        <title>Culex pipiens pipiens assembly and annotation.</title>
        <authorList>
            <person name="Alout H."/>
            <person name="Durand T."/>
        </authorList>
    </citation>
    <scope>NUCLEOTIDE SEQUENCE [LARGE SCALE GENOMIC DNA]</scope>
    <source>
        <strain evidence="2">HA-2024</strain>
        <tissue evidence="2">Whole body</tissue>
    </source>
</reference>
<feature type="region of interest" description="Disordered" evidence="1">
    <location>
        <begin position="69"/>
        <end position="91"/>
    </location>
</feature>
<keyword evidence="3" id="KW-1185">Reference proteome</keyword>